<dbReference type="Proteomes" id="UP001163603">
    <property type="component" value="Chromosome 1"/>
</dbReference>
<accession>A0ACC0ZF24</accession>
<organism evidence="1 2">
    <name type="scientific">Pistacia integerrima</name>
    <dbReference type="NCBI Taxonomy" id="434235"/>
    <lineage>
        <taxon>Eukaryota</taxon>
        <taxon>Viridiplantae</taxon>
        <taxon>Streptophyta</taxon>
        <taxon>Embryophyta</taxon>
        <taxon>Tracheophyta</taxon>
        <taxon>Spermatophyta</taxon>
        <taxon>Magnoliopsida</taxon>
        <taxon>eudicotyledons</taxon>
        <taxon>Gunneridae</taxon>
        <taxon>Pentapetalae</taxon>
        <taxon>rosids</taxon>
        <taxon>malvids</taxon>
        <taxon>Sapindales</taxon>
        <taxon>Anacardiaceae</taxon>
        <taxon>Pistacia</taxon>
    </lineage>
</organism>
<reference evidence="2" key="1">
    <citation type="journal article" date="2023" name="G3 (Bethesda)">
        <title>Genome assembly and association tests identify interacting loci associated with vigor, precocity, and sex in interspecific pistachio rootstocks.</title>
        <authorList>
            <person name="Palmer W."/>
            <person name="Jacygrad E."/>
            <person name="Sagayaradj S."/>
            <person name="Cavanaugh K."/>
            <person name="Han R."/>
            <person name="Bertier L."/>
            <person name="Beede B."/>
            <person name="Kafkas S."/>
            <person name="Golino D."/>
            <person name="Preece J."/>
            <person name="Michelmore R."/>
        </authorList>
    </citation>
    <scope>NUCLEOTIDE SEQUENCE [LARGE SCALE GENOMIC DNA]</scope>
</reference>
<dbReference type="EMBL" id="CM047736">
    <property type="protein sequence ID" value="KAJ0051675.1"/>
    <property type="molecule type" value="Genomic_DNA"/>
</dbReference>
<evidence type="ECO:0000313" key="2">
    <source>
        <dbReference type="Proteomes" id="UP001163603"/>
    </source>
</evidence>
<comment type="caution">
    <text evidence="1">The sequence shown here is derived from an EMBL/GenBank/DDBJ whole genome shotgun (WGS) entry which is preliminary data.</text>
</comment>
<proteinExistence type="predicted"/>
<gene>
    <name evidence="1" type="ORF">Pint_01399</name>
</gene>
<evidence type="ECO:0000313" key="1">
    <source>
        <dbReference type="EMBL" id="KAJ0051675.1"/>
    </source>
</evidence>
<sequence>MVKKLNQASLKKNKNESKKQLNNLIEVLRPKVYITDSSNFKRLVQELTGNGSSIVPSPPSPTTQQQQLQAYFLENNYVPVINVEDDHGEPQSSMEAISFDASLDSFDDELFNNICLTEGLFTELAENHQMQSLNHNKTFDASSPMEQWADCLACQDVESWLLDIDQPYPKFNGFAQNIQEVSVYDYDLSGLVSGSGQAVRSS</sequence>
<name>A0ACC0ZF24_9ROSI</name>
<keyword evidence="2" id="KW-1185">Reference proteome</keyword>
<protein>
    <submittedName>
        <fullName evidence="1">Uncharacterized protein</fullName>
    </submittedName>
</protein>